<dbReference type="HOGENOM" id="CLU_2024947_0_0_11"/>
<dbReference type="EMBL" id="CP000434">
    <property type="protein sequence ID" value="ABH00777.1"/>
    <property type="molecule type" value="Genomic_DNA"/>
</dbReference>
<dbReference type="RefSeq" id="WP_011600404.1">
    <property type="nucleotide sequence ID" value="NC_008271.1"/>
</dbReference>
<protein>
    <submittedName>
        <fullName evidence="1">Uncharacterized protein</fullName>
    </submittedName>
</protein>
<dbReference type="OrthoDB" id="4482483at2"/>
<dbReference type="PATRIC" id="fig|101510.16.peg.8960"/>
<dbReference type="KEGG" id="rha:RHA1_ro11130"/>
<evidence type="ECO:0000313" key="2">
    <source>
        <dbReference type="Proteomes" id="UP000008710"/>
    </source>
</evidence>
<name>Q0RVA9_RHOJR</name>
<keyword evidence="1" id="KW-0614">Plasmid</keyword>
<reference evidence="2" key="1">
    <citation type="journal article" date="2006" name="Proc. Natl. Acad. Sci. U.S.A.">
        <title>The complete genome of Rhodococcus sp. RHA1 provides insights into a catabolic powerhouse.</title>
        <authorList>
            <person name="McLeod M.P."/>
            <person name="Warren R.L."/>
            <person name="Hsiao W.W.L."/>
            <person name="Araki N."/>
            <person name="Myhre M."/>
            <person name="Fernandes C."/>
            <person name="Miyazawa D."/>
            <person name="Wong W."/>
            <person name="Lillquist A.L."/>
            <person name="Wang D."/>
            <person name="Dosanjh M."/>
            <person name="Hara H."/>
            <person name="Petrescu A."/>
            <person name="Morin R.D."/>
            <person name="Yang G."/>
            <person name="Stott J.M."/>
            <person name="Schein J.E."/>
            <person name="Shin H."/>
            <person name="Smailus D."/>
            <person name="Siddiqui A.S."/>
            <person name="Marra M.A."/>
            <person name="Jones S.J.M."/>
            <person name="Holt R."/>
            <person name="Brinkman F.S.L."/>
            <person name="Miyauchi K."/>
            <person name="Fukuda M."/>
            <person name="Davies J.E."/>
            <person name="Mohn W.W."/>
            <person name="Eltis L.D."/>
        </authorList>
    </citation>
    <scope>NUCLEOTIDE SEQUENCE [LARGE SCALE GENOMIC DNA]</scope>
    <source>
        <strain evidence="2">RHA1</strain>
    </source>
</reference>
<accession>Q0RVA9</accession>
<dbReference type="AlphaFoldDB" id="Q0RVA9"/>
<sequence length="122" mass="13428">MSSTADFIVNGVITSAPDVARAELAQAPLTERKAHKVYDILAICEAADGFAEEVFADKSVVRQIALLDCRHVDRYVTLLEALGCEALAAELRDLHILEYYLHKGTTWRRVTGFPAHDRSATG</sequence>
<dbReference type="Proteomes" id="UP000008710">
    <property type="component" value="Plasmid pRHL3"/>
</dbReference>
<evidence type="ECO:0000313" key="1">
    <source>
        <dbReference type="EMBL" id="ABH00777.1"/>
    </source>
</evidence>
<geneLocation type="plasmid" evidence="1 2">
    <name>pRHL3</name>
</geneLocation>
<dbReference type="eggNOG" id="ENOG5031GMS">
    <property type="taxonomic scope" value="Bacteria"/>
</dbReference>
<proteinExistence type="predicted"/>
<organism evidence="1 2">
    <name type="scientific">Rhodococcus jostii (strain RHA1)</name>
    <dbReference type="NCBI Taxonomy" id="101510"/>
    <lineage>
        <taxon>Bacteria</taxon>
        <taxon>Bacillati</taxon>
        <taxon>Actinomycetota</taxon>
        <taxon>Actinomycetes</taxon>
        <taxon>Mycobacteriales</taxon>
        <taxon>Nocardiaceae</taxon>
        <taxon>Rhodococcus</taxon>
    </lineage>
</organism>
<gene>
    <name evidence="1" type="ordered locus">RHA1_ro11130</name>
</gene>